<feature type="region of interest" description="Disordered" evidence="10">
    <location>
        <begin position="1129"/>
        <end position="1243"/>
    </location>
</feature>
<evidence type="ECO:0000256" key="6">
    <source>
        <dbReference type="ARBA" id="ARBA00022782"/>
    </source>
</evidence>
<dbReference type="PROSITE" id="PS51064">
    <property type="entry name" value="IRS_PTB"/>
    <property type="match status" value="1"/>
</dbReference>
<feature type="region of interest" description="Disordered" evidence="10">
    <location>
        <begin position="908"/>
        <end position="931"/>
    </location>
</feature>
<evidence type="ECO:0000256" key="1">
    <source>
        <dbReference type="ARBA" id="ARBA00011440"/>
    </source>
</evidence>
<gene>
    <name evidence="13" type="ORF">NTJ_00285</name>
</gene>
<accession>A0ABN7A9D9</accession>
<keyword evidence="4" id="KW-0341">Growth regulation</keyword>
<dbReference type="Pfam" id="PF02174">
    <property type="entry name" value="IRS"/>
    <property type="match status" value="1"/>
</dbReference>
<dbReference type="PROSITE" id="PS50003">
    <property type="entry name" value="PH_DOMAIN"/>
    <property type="match status" value="1"/>
</dbReference>
<dbReference type="PRINTS" id="PR00628">
    <property type="entry name" value="INSULINRSI"/>
</dbReference>
<feature type="compositionally biased region" description="Low complexity" evidence="10">
    <location>
        <begin position="411"/>
        <end position="429"/>
    </location>
</feature>
<keyword evidence="6" id="KW-0221">Differentiation</keyword>
<feature type="compositionally biased region" description="Polar residues" evidence="10">
    <location>
        <begin position="430"/>
        <end position="441"/>
    </location>
</feature>
<reference evidence="13 14" key="1">
    <citation type="submission" date="2023-09" db="EMBL/GenBank/DDBJ databases">
        <title>Nesidiocoris tenuis whole genome shotgun sequence.</title>
        <authorList>
            <person name="Shibata T."/>
            <person name="Shimoda M."/>
            <person name="Kobayashi T."/>
            <person name="Uehara T."/>
        </authorList>
    </citation>
    <scope>NUCLEOTIDE SEQUENCE [LARGE SCALE GENOMIC DNA]</scope>
    <source>
        <strain evidence="13 14">Japan</strain>
    </source>
</reference>
<evidence type="ECO:0000259" key="11">
    <source>
        <dbReference type="PROSITE" id="PS50003"/>
    </source>
</evidence>
<feature type="compositionally biased region" description="Polar residues" evidence="10">
    <location>
        <begin position="301"/>
        <end position="321"/>
    </location>
</feature>
<evidence type="ECO:0000256" key="5">
    <source>
        <dbReference type="ARBA" id="ARBA00022737"/>
    </source>
</evidence>
<dbReference type="InterPro" id="IPR002404">
    <property type="entry name" value="IRS_PTB"/>
</dbReference>
<dbReference type="SMART" id="SM01244">
    <property type="entry name" value="IRS"/>
    <property type="match status" value="1"/>
</dbReference>
<evidence type="ECO:0000256" key="2">
    <source>
        <dbReference type="ARBA" id="ARBA00015710"/>
    </source>
</evidence>
<evidence type="ECO:0000259" key="12">
    <source>
        <dbReference type="PROSITE" id="PS51064"/>
    </source>
</evidence>
<feature type="domain" description="IRS-type PTB" evidence="12">
    <location>
        <begin position="179"/>
        <end position="287"/>
    </location>
</feature>
<evidence type="ECO:0000256" key="7">
    <source>
        <dbReference type="ARBA" id="ARBA00022943"/>
    </source>
</evidence>
<feature type="compositionally biased region" description="Low complexity" evidence="10">
    <location>
        <begin position="731"/>
        <end position="750"/>
    </location>
</feature>
<feature type="compositionally biased region" description="Low complexity" evidence="10">
    <location>
        <begin position="1214"/>
        <end position="1241"/>
    </location>
</feature>
<keyword evidence="5" id="KW-0677">Repeat</keyword>
<dbReference type="EMBL" id="AP028909">
    <property type="protein sequence ID" value="BES87480.1"/>
    <property type="molecule type" value="Genomic_DNA"/>
</dbReference>
<evidence type="ECO:0000256" key="8">
    <source>
        <dbReference type="ARBA" id="ARBA00033282"/>
    </source>
</evidence>
<feature type="region of interest" description="Disordered" evidence="10">
    <location>
        <begin position="856"/>
        <end position="876"/>
    </location>
</feature>
<feature type="region of interest" description="Disordered" evidence="10">
    <location>
        <begin position="280"/>
        <end position="458"/>
    </location>
</feature>
<feature type="region of interest" description="Disordered" evidence="10">
    <location>
        <begin position="947"/>
        <end position="1023"/>
    </location>
</feature>
<evidence type="ECO:0000256" key="3">
    <source>
        <dbReference type="ARBA" id="ARBA00022553"/>
    </source>
</evidence>
<dbReference type="Gene3D" id="2.30.29.30">
    <property type="entry name" value="Pleckstrin-homology domain (PH domain)/Phosphotyrosine-binding domain (PTB)"/>
    <property type="match status" value="2"/>
</dbReference>
<feature type="compositionally biased region" description="Basic and acidic residues" evidence="10">
    <location>
        <begin position="290"/>
        <end position="300"/>
    </location>
</feature>
<dbReference type="SUPFAM" id="SSF50729">
    <property type="entry name" value="PH domain-like"/>
    <property type="match status" value="2"/>
</dbReference>
<proteinExistence type="predicted"/>
<feature type="compositionally biased region" description="Low complexity" evidence="10">
    <location>
        <begin position="1132"/>
        <end position="1152"/>
    </location>
</feature>
<evidence type="ECO:0000313" key="13">
    <source>
        <dbReference type="EMBL" id="BES87480.1"/>
    </source>
</evidence>
<organism evidence="13 14">
    <name type="scientific">Nesidiocoris tenuis</name>
    <dbReference type="NCBI Taxonomy" id="355587"/>
    <lineage>
        <taxon>Eukaryota</taxon>
        <taxon>Metazoa</taxon>
        <taxon>Ecdysozoa</taxon>
        <taxon>Arthropoda</taxon>
        <taxon>Hexapoda</taxon>
        <taxon>Insecta</taxon>
        <taxon>Pterygota</taxon>
        <taxon>Neoptera</taxon>
        <taxon>Paraneoptera</taxon>
        <taxon>Hemiptera</taxon>
        <taxon>Heteroptera</taxon>
        <taxon>Panheteroptera</taxon>
        <taxon>Cimicomorpha</taxon>
        <taxon>Miridae</taxon>
        <taxon>Dicyphina</taxon>
        <taxon>Nesidiocoris</taxon>
    </lineage>
</organism>
<name>A0ABN7A9D9_9HEMI</name>
<evidence type="ECO:0000256" key="4">
    <source>
        <dbReference type="ARBA" id="ARBA00022604"/>
    </source>
</evidence>
<dbReference type="InterPro" id="IPR039011">
    <property type="entry name" value="IRS"/>
</dbReference>
<feature type="compositionally biased region" description="Polar residues" evidence="10">
    <location>
        <begin position="550"/>
        <end position="559"/>
    </location>
</feature>
<feature type="compositionally biased region" description="Low complexity" evidence="10">
    <location>
        <begin position="595"/>
        <end position="609"/>
    </location>
</feature>
<sequence length="1257" mass="137981">MLVVCCTAAMANHSVTLMCVLPTDDRLIFMKIRCNLRFLEKLPGAMFKVPSSREVVPRVESGEIVKQGYLRKLKKMRKRYFVLRGESAEAPARLEYYETEKKWKTTTCNPKRSIVLKNCFNINKRTDTRHKFVIALYIRNDEFCIVLDTEEEMESWLRALLTLQRGEPEEGGGPIRPNFEHVWEVYLHSKELGSRTDMVGRCRLCLTDQSVTLVKLERDETVAEKSLEYSLQKIRRCGYVNTFLFIEVGQCTVTGAGNLWLQAEDTNIAGNIHQTIMRKPNSNQTINANKDIRPKARDRSVSVNESSRPASMQKWPTHTATSGGGGNHQRTYSFPLSPLPSARRASTGTRTHSKLIISTSPQSSLTRERADSMPSRARTTSECATHLPHPPRLHNNPLGRPPSTSYNRGISYSPPGASSPVSPGSAACSTDSAGSSLSMDSDVTDGHWEDRYSHSLTPDEPVIVEENADDYAPWIGEDEQLNNYVRNNDTSHSCHNSTNNLQTTNQDFKKCNYTTSQVSRLEMNSPGGKAKNGSYVIMSPVDKSHHKPTINHSRGSSLTEEGYVPMAPGNSDDGYVDMDHGTTRRKGPFQSGELSTGSSCSVTSGTPSTDQRFRDYPLDKVSSYFNGEEEIVPAERPTRAYSLGSRPTFNKNRTELPVTTNNERTRAFSVGSKNAKGFNLLKMHNHHPHHMSSHSSMEPSDDMMELDFSKKGRMKNRKKPSSSERLSVPGGSASTLSSAASSYSTAEGSYMDMSPRCSPSLAPSPPKTNRFLAMLSKSPPKYDFLSFTRNSPPVSGYPSPSLGRVPEIEPVCGECGQQSPSQDTDSYVEMTPDSTAAGQKIIAPKNPKARVEYFPTVGSTSTPRRSSREESTLKRKMSHASAILEDNNNTKIIIGNSSNPVDEYVEMDLSSSKSRTRKNTSGEEDYMEMDGRGEKVEPIRSMPIAIQPPVKETTTSGSFVVGTRKNSTGTSPKPSFLQFGSSPSPVSSPYATLGRNRPRKNTLRRDSRDNLNSGSSGSSNSIFPLSLNSSINSPEDFESKCLVDATSGTVMLSTETSRSVDDLTSRVECTVLEGESDDYVMYEPGSLAIRDADYAHMAPVKPSGGTPVVRKTSVPLLKLRPFDRILQGLGVSSGSMTSSSSSPSIKTISEPSPELKESSSLPEEEEEEEETTPVARSDDDSLTPKAPTDAKSKELHYASLDLARSGSESEESTKTLQTQTSLTESSSASSPSPNPADGSSSFVYAEIDFAKSGSSQN</sequence>
<dbReference type="SMART" id="SM00233">
    <property type="entry name" value="PH"/>
    <property type="match status" value="1"/>
</dbReference>
<keyword evidence="13" id="KW-0675">Receptor</keyword>
<feature type="region of interest" description="Disordered" evidence="10">
    <location>
        <begin position="586"/>
        <end position="614"/>
    </location>
</feature>
<dbReference type="PANTHER" id="PTHR10614:SF13">
    <property type="entry name" value="INSULIN RECEPTOR SUBSTRATE 1"/>
    <property type="match status" value="1"/>
</dbReference>
<feature type="compositionally biased region" description="Acidic residues" evidence="10">
    <location>
        <begin position="1162"/>
        <end position="1171"/>
    </location>
</feature>
<dbReference type="Pfam" id="PF00169">
    <property type="entry name" value="PH"/>
    <property type="match status" value="1"/>
</dbReference>
<dbReference type="InterPro" id="IPR001849">
    <property type="entry name" value="PH_domain"/>
</dbReference>
<dbReference type="SMART" id="SM00310">
    <property type="entry name" value="PTBI"/>
    <property type="match status" value="1"/>
</dbReference>
<keyword evidence="3" id="KW-0597">Phosphoprotein</keyword>
<feature type="compositionally biased region" description="Polar residues" evidence="10">
    <location>
        <begin position="952"/>
        <end position="990"/>
    </location>
</feature>
<dbReference type="PANTHER" id="PTHR10614">
    <property type="entry name" value="INSULIN RECEPTOR SUBSTRATE"/>
    <property type="match status" value="1"/>
</dbReference>
<comment type="function">
    <text evidence="9">Activates phosphatidylinositol 3-kinase when bound to the regulatory p85 subunit. May mediate the control of various cellular processes by insulin-like peptides. When phosphorylated by the insulin receptor binds specifically to various cellular proteins containing SH2 domains. Involved in control of cell proliferation, cell size, and body and organ growth throughout development. Also has a role in a signaling pathway controlling the physiological response required to endure periods of low nutrient conditions. Insulin/insulin-like growth factor (IGF) signaling pathway has a role in regulating aging and is necessary in the ovary for vitellogenic maturation.</text>
</comment>
<evidence type="ECO:0000256" key="10">
    <source>
        <dbReference type="SAM" id="MobiDB-lite"/>
    </source>
</evidence>
<feature type="compositionally biased region" description="Basic and acidic residues" evidence="10">
    <location>
        <begin position="444"/>
        <end position="453"/>
    </location>
</feature>
<dbReference type="InterPro" id="IPR011993">
    <property type="entry name" value="PH-like_dom_sf"/>
</dbReference>
<feature type="domain" description="PH" evidence="11">
    <location>
        <begin position="63"/>
        <end position="165"/>
    </location>
</feature>
<feature type="region of interest" description="Disordered" evidence="10">
    <location>
        <begin position="712"/>
        <end position="772"/>
    </location>
</feature>
<keyword evidence="14" id="KW-1185">Reference proteome</keyword>
<dbReference type="Proteomes" id="UP001307889">
    <property type="component" value="Chromosome 1"/>
</dbReference>
<feature type="compositionally biased region" description="Low complexity" evidence="10">
    <location>
        <begin position="1010"/>
        <end position="1021"/>
    </location>
</feature>
<feature type="region of interest" description="Disordered" evidence="10">
    <location>
        <begin position="541"/>
        <end position="564"/>
    </location>
</feature>
<evidence type="ECO:0000256" key="9">
    <source>
        <dbReference type="ARBA" id="ARBA00046145"/>
    </source>
</evidence>
<feature type="compositionally biased region" description="Polar residues" evidence="10">
    <location>
        <begin position="344"/>
        <end position="365"/>
    </location>
</feature>
<dbReference type="CDD" id="cd01257">
    <property type="entry name" value="PH_IRS"/>
    <property type="match status" value="1"/>
</dbReference>
<comment type="subunit">
    <text evidence="1">Bindings to phosphatidylinositol 3-kinase and SHP2.</text>
</comment>
<evidence type="ECO:0000313" key="14">
    <source>
        <dbReference type="Proteomes" id="UP001307889"/>
    </source>
</evidence>
<protein>
    <recommendedName>
        <fullName evidence="2">Insulin receptor substrate 1</fullName>
    </recommendedName>
    <alternativeName>
        <fullName evidence="8">Protein chico</fullName>
    </alternativeName>
</protein>
<keyword evidence="7" id="KW-0896">Oogenesis</keyword>